<organism evidence="1">
    <name type="scientific">Grus japonensis Genomoviridae sp</name>
    <dbReference type="NCBI Taxonomy" id="2814961"/>
    <lineage>
        <taxon>Viruses</taxon>
        <taxon>Monodnaviria</taxon>
        <taxon>Shotokuvirae</taxon>
        <taxon>Cressdnaviricota</taxon>
        <taxon>Repensiviricetes</taxon>
        <taxon>Geplafuvirales</taxon>
        <taxon>Genomoviridae</taxon>
    </lineage>
</organism>
<dbReference type="EMBL" id="MW182900">
    <property type="protein sequence ID" value="QTE03590.1"/>
    <property type="molecule type" value="Genomic_DNA"/>
</dbReference>
<proteinExistence type="predicted"/>
<protein>
    <submittedName>
        <fullName evidence="1">Capsid protein</fullName>
    </submittedName>
</protein>
<accession>A0A8A4XDA3</accession>
<reference evidence="1" key="1">
    <citation type="submission" date="2020-10" db="EMBL/GenBank/DDBJ databases">
        <title>CRESS DNA virus dark matter in the feces of wild birds.</title>
        <authorList>
            <person name="Yang S."/>
            <person name="Zhang W."/>
        </authorList>
    </citation>
    <scope>NUCLEOTIDE SEQUENCE</scope>
    <source>
        <strain evidence="1">Cra70gen32</strain>
    </source>
</reference>
<evidence type="ECO:0000313" key="1">
    <source>
        <dbReference type="EMBL" id="QTE03590.1"/>
    </source>
</evidence>
<name>A0A8A4XDA3_9VIRU</name>
<sequence>MRSRYTKKRNFRRRRVIKRARRPTRVSRRSRRVYPTRKGILDVTSIKKSDSMMPTQGTGSTVAPNGYVTPAGTGAAFIFCPTYRYLEGATSGRSTFQSSARNATNTYAKGFSETILFAVNGGSPVRWRRVIFSTHLAPISSAFYASNTNDGTGYHRPMNPLIGTDYLALTTLIFTGAQNVDWNSVHDAQLDTSRITVHYDKKMVVNPGNASGAARVHKHYTSLNRPMIYGDDESGEFEASSPFSNGTNSSMGNLFVYDVFDLSIPDGVTQIGFNPQSKYYWHER</sequence>